<keyword evidence="3" id="KW-1185">Reference proteome</keyword>
<reference evidence="2 3" key="1">
    <citation type="journal article" date="2018" name="Front. Plant Sci.">
        <title>Red Clover (Trifolium pratense) and Zigzag Clover (T. medium) - A Picture of Genomic Similarities and Differences.</title>
        <authorList>
            <person name="Dluhosova J."/>
            <person name="Istvanek J."/>
            <person name="Nedelnik J."/>
            <person name="Repkova J."/>
        </authorList>
    </citation>
    <scope>NUCLEOTIDE SEQUENCE [LARGE SCALE GENOMIC DNA]</scope>
    <source>
        <strain evidence="3">cv. 10/8</strain>
        <tissue evidence="2">Leaf</tissue>
    </source>
</reference>
<organism evidence="2 3">
    <name type="scientific">Trifolium medium</name>
    <dbReference type="NCBI Taxonomy" id="97028"/>
    <lineage>
        <taxon>Eukaryota</taxon>
        <taxon>Viridiplantae</taxon>
        <taxon>Streptophyta</taxon>
        <taxon>Embryophyta</taxon>
        <taxon>Tracheophyta</taxon>
        <taxon>Spermatophyta</taxon>
        <taxon>Magnoliopsida</taxon>
        <taxon>eudicotyledons</taxon>
        <taxon>Gunneridae</taxon>
        <taxon>Pentapetalae</taxon>
        <taxon>rosids</taxon>
        <taxon>fabids</taxon>
        <taxon>Fabales</taxon>
        <taxon>Fabaceae</taxon>
        <taxon>Papilionoideae</taxon>
        <taxon>50 kb inversion clade</taxon>
        <taxon>NPAAA clade</taxon>
        <taxon>Hologalegina</taxon>
        <taxon>IRL clade</taxon>
        <taxon>Trifolieae</taxon>
        <taxon>Trifolium</taxon>
    </lineage>
</organism>
<evidence type="ECO:0000256" key="1">
    <source>
        <dbReference type="SAM" id="MobiDB-lite"/>
    </source>
</evidence>
<dbReference type="Proteomes" id="UP000265520">
    <property type="component" value="Unassembled WGS sequence"/>
</dbReference>
<accession>A0A392UC90</accession>
<sequence>VGSPSCYDGPSLRAKLFLFLTTKLPSHRGTMKTAEFDFCFNIKVVALCLNFPTHGHGPQFDTRSSSYGLQSEKRSN</sequence>
<feature type="region of interest" description="Disordered" evidence="1">
    <location>
        <begin position="54"/>
        <end position="76"/>
    </location>
</feature>
<dbReference type="AlphaFoldDB" id="A0A392UC90"/>
<feature type="non-terminal residue" evidence="2">
    <location>
        <position position="1"/>
    </location>
</feature>
<protein>
    <submittedName>
        <fullName evidence="2">Uncharacterized protein</fullName>
    </submittedName>
</protein>
<name>A0A392UC90_9FABA</name>
<proteinExistence type="predicted"/>
<evidence type="ECO:0000313" key="3">
    <source>
        <dbReference type="Proteomes" id="UP000265520"/>
    </source>
</evidence>
<dbReference type="EMBL" id="LXQA010787900">
    <property type="protein sequence ID" value="MCI71022.1"/>
    <property type="molecule type" value="Genomic_DNA"/>
</dbReference>
<evidence type="ECO:0000313" key="2">
    <source>
        <dbReference type="EMBL" id="MCI71022.1"/>
    </source>
</evidence>
<comment type="caution">
    <text evidence="2">The sequence shown here is derived from an EMBL/GenBank/DDBJ whole genome shotgun (WGS) entry which is preliminary data.</text>
</comment>